<evidence type="ECO:0000256" key="4">
    <source>
        <dbReference type="SAM" id="MobiDB-lite"/>
    </source>
</evidence>
<evidence type="ECO:0000313" key="7">
    <source>
        <dbReference type="Proteomes" id="UP000248764"/>
    </source>
</evidence>
<evidence type="ECO:0000313" key="6">
    <source>
        <dbReference type="EMBL" id="PZF80639.1"/>
    </source>
</evidence>
<dbReference type="GO" id="GO:0016772">
    <property type="term" value="F:transferase activity, transferring phosphorus-containing groups"/>
    <property type="evidence" value="ECO:0007669"/>
    <property type="project" value="InterPro"/>
</dbReference>
<dbReference type="EMBL" id="POTW01000080">
    <property type="protein sequence ID" value="PZF80639.1"/>
    <property type="molecule type" value="Genomic_DNA"/>
</dbReference>
<gene>
    <name evidence="6" type="ORF">C1I92_24940</name>
</gene>
<dbReference type="InterPro" id="IPR021520">
    <property type="entry name" value="Stealth_CR2"/>
</dbReference>
<feature type="region of interest" description="Disordered" evidence="4">
    <location>
        <begin position="404"/>
        <end position="477"/>
    </location>
</feature>
<comment type="caution">
    <text evidence="6">The sequence shown here is derived from an EMBL/GenBank/DDBJ whole genome shotgun (WGS) entry which is preliminary data.</text>
</comment>
<evidence type="ECO:0000256" key="2">
    <source>
        <dbReference type="ARBA" id="ARBA00022679"/>
    </source>
</evidence>
<dbReference type="Proteomes" id="UP000248764">
    <property type="component" value="Unassembled WGS sequence"/>
</dbReference>
<feature type="compositionally biased region" description="Low complexity" evidence="4">
    <location>
        <begin position="448"/>
        <end position="465"/>
    </location>
</feature>
<feature type="region of interest" description="Disordered" evidence="4">
    <location>
        <begin position="1"/>
        <end position="61"/>
    </location>
</feature>
<keyword evidence="3" id="KW-0270">Exopolysaccharide synthesis</keyword>
<proteinExistence type="inferred from homology"/>
<comment type="similarity">
    <text evidence="1">Belongs to the stealth family.</text>
</comment>
<dbReference type="GO" id="GO:0000271">
    <property type="term" value="P:polysaccharide biosynthetic process"/>
    <property type="evidence" value="ECO:0007669"/>
    <property type="project" value="UniProtKB-KW"/>
</dbReference>
<name>A0A2W2BX37_9ACTN</name>
<dbReference type="AlphaFoldDB" id="A0A2W2BX37"/>
<keyword evidence="7" id="KW-1185">Reference proteome</keyword>
<feature type="domain" description="Stealth protein CR2 conserved region 2" evidence="5">
    <location>
        <begin position="100"/>
        <end position="197"/>
    </location>
</feature>
<evidence type="ECO:0000256" key="1">
    <source>
        <dbReference type="ARBA" id="ARBA00007583"/>
    </source>
</evidence>
<evidence type="ECO:0000256" key="3">
    <source>
        <dbReference type="ARBA" id="ARBA00023169"/>
    </source>
</evidence>
<keyword evidence="2" id="KW-0808">Transferase</keyword>
<organism evidence="6 7">
    <name type="scientific">Jiangella anatolica</name>
    <dbReference type="NCBI Taxonomy" id="2670374"/>
    <lineage>
        <taxon>Bacteria</taxon>
        <taxon>Bacillati</taxon>
        <taxon>Actinomycetota</taxon>
        <taxon>Actinomycetes</taxon>
        <taxon>Jiangellales</taxon>
        <taxon>Jiangellaceae</taxon>
        <taxon>Jiangella</taxon>
    </lineage>
</organism>
<feature type="compositionally biased region" description="Low complexity" evidence="4">
    <location>
        <begin position="404"/>
        <end position="413"/>
    </location>
</feature>
<dbReference type="InterPro" id="IPR047141">
    <property type="entry name" value="Stealth"/>
</dbReference>
<reference evidence="6 7" key="1">
    <citation type="submission" date="2018-01" db="EMBL/GenBank/DDBJ databases">
        <title>Draft genome sequence of Jiangella sp. GTF31.</title>
        <authorList>
            <person name="Sahin N."/>
            <person name="Ay H."/>
            <person name="Saygin H."/>
        </authorList>
    </citation>
    <scope>NUCLEOTIDE SEQUENCE [LARGE SCALE GENOMIC DNA]</scope>
    <source>
        <strain evidence="6 7">GTF31</strain>
    </source>
</reference>
<accession>A0A2W2BX37</accession>
<dbReference type="PANTHER" id="PTHR24045">
    <property type="match status" value="1"/>
</dbReference>
<protein>
    <recommendedName>
        <fullName evidence="5">Stealth protein CR2 conserved region 2 domain-containing protein</fullName>
    </recommendedName>
</protein>
<dbReference type="PANTHER" id="PTHR24045:SF0">
    <property type="entry name" value="N-ACETYLGLUCOSAMINE-1-PHOSPHOTRANSFERASE SUBUNITS ALPHA_BETA"/>
    <property type="match status" value="1"/>
</dbReference>
<evidence type="ECO:0000259" key="5">
    <source>
        <dbReference type="Pfam" id="PF11380"/>
    </source>
</evidence>
<sequence length="477" mass="52805">MSGGRPQRRGPRDARRRTGRRHPAAGDPTRRPPAPRPTDGRAWARRSRGRRQTEVAAQMPGGPVDMVVSWVSGDDREWLRARRAALGHPDPDRFDESDIRFRDWGLLRYWFRSVEENAPWVRTVHLLTETRPPAWLNTLHPKLRVVNGWSLNPDAPRTFNSHAAEACLHRIPGLAERFVYLNDDFYLTTPLGPEFFFPGGLPYADPMPMLLTDGDVHAHAVLNASGIVNQHFTLPGYRRAVLSRGRGAGLRRDLDRALRLTRSGRVPPVTDHHLATPLLKSVVRAAFEAAGAAIEGTRRSVLRSREDVAPVALATHWHVATGRFSWVPHEHLGRYVEIGADPLERIEDALFSPVPQVCVNDGRIDEVEEVRTRVLAMFAERWPEPSSFELADPALLTEPATLTTDPATLTAEPVSLTAEPVSLTEPLPLADDRATTARPGGRIRHNARPAGPAGQAGPATGAGRPISARAHRRRTLG</sequence>
<feature type="compositionally biased region" description="Basic residues" evidence="4">
    <location>
        <begin position="1"/>
        <end position="23"/>
    </location>
</feature>
<dbReference type="Pfam" id="PF11380">
    <property type="entry name" value="Stealth_CR2"/>
    <property type="match status" value="1"/>
</dbReference>